<dbReference type="PANTHER" id="PTHR46599:SF6">
    <property type="entry name" value="DUAL SPECIFICITY PHOSPHATASE 26"/>
    <property type="match status" value="1"/>
</dbReference>
<feature type="compositionally biased region" description="Acidic residues" evidence="1">
    <location>
        <begin position="46"/>
        <end position="67"/>
    </location>
</feature>
<name>A0AAN9C638_9TELE</name>
<comment type="caution">
    <text evidence="3">The sequence shown here is derived from an EMBL/GenBank/DDBJ whole genome shotgun (WGS) entry which is preliminary data.</text>
</comment>
<dbReference type="EMBL" id="JAYKXH010000025">
    <property type="protein sequence ID" value="KAK7121548.1"/>
    <property type="molecule type" value="Genomic_DNA"/>
</dbReference>
<protein>
    <recommendedName>
        <fullName evidence="2">PiggyBac transposable element-derived protein domain-containing protein</fullName>
    </recommendedName>
</protein>
<keyword evidence="4" id="KW-1185">Reference proteome</keyword>
<evidence type="ECO:0000313" key="4">
    <source>
        <dbReference type="Proteomes" id="UP001364617"/>
    </source>
</evidence>
<evidence type="ECO:0000313" key="3">
    <source>
        <dbReference type="EMBL" id="KAK7121548.1"/>
    </source>
</evidence>
<accession>A0AAN9C638</accession>
<evidence type="ECO:0000259" key="2">
    <source>
        <dbReference type="Pfam" id="PF13843"/>
    </source>
</evidence>
<dbReference type="AlphaFoldDB" id="A0AAN9C638"/>
<dbReference type="PANTHER" id="PTHR46599">
    <property type="entry name" value="PIGGYBAC TRANSPOSABLE ELEMENT-DERIVED PROTEIN 4"/>
    <property type="match status" value="1"/>
</dbReference>
<dbReference type="Proteomes" id="UP001364617">
    <property type="component" value="Unassembled WGS sequence"/>
</dbReference>
<feature type="compositionally biased region" description="Polar residues" evidence="1">
    <location>
        <begin position="35"/>
        <end position="45"/>
    </location>
</feature>
<proteinExistence type="predicted"/>
<feature type="domain" description="PiggyBac transposable element-derived protein" evidence="2">
    <location>
        <begin position="119"/>
        <end position="461"/>
    </location>
</feature>
<gene>
    <name evidence="3" type="ORF">R3I93_022589</name>
</gene>
<organism evidence="3 4">
    <name type="scientific">Phoxinus phoxinus</name>
    <name type="common">Eurasian minnow</name>
    <dbReference type="NCBI Taxonomy" id="58324"/>
    <lineage>
        <taxon>Eukaryota</taxon>
        <taxon>Metazoa</taxon>
        <taxon>Chordata</taxon>
        <taxon>Craniata</taxon>
        <taxon>Vertebrata</taxon>
        <taxon>Euteleostomi</taxon>
        <taxon>Actinopterygii</taxon>
        <taxon>Neopterygii</taxon>
        <taxon>Teleostei</taxon>
        <taxon>Ostariophysi</taxon>
        <taxon>Cypriniformes</taxon>
        <taxon>Leuciscidae</taxon>
        <taxon>Phoxininae</taxon>
        <taxon>Phoxinus</taxon>
    </lineage>
</organism>
<dbReference type="InterPro" id="IPR029526">
    <property type="entry name" value="PGBD"/>
</dbReference>
<evidence type="ECO:0000256" key="1">
    <source>
        <dbReference type="SAM" id="MobiDB-lite"/>
    </source>
</evidence>
<reference evidence="3 4" key="1">
    <citation type="submission" date="2024-02" db="EMBL/GenBank/DDBJ databases">
        <title>Chromosome-level genome assembly of the Eurasian Minnow (Phoxinus phoxinus).</title>
        <authorList>
            <person name="Oriowo T.O."/>
            <person name="Martin S."/>
            <person name="Stange M."/>
            <person name="Chrysostomakis Y."/>
            <person name="Brown T."/>
            <person name="Winkler S."/>
            <person name="Kukowka S."/>
            <person name="Myers E.W."/>
            <person name="Bohne A."/>
        </authorList>
    </citation>
    <scope>NUCLEOTIDE SEQUENCE [LARGE SCALE GENOMIC DNA]</scope>
    <source>
        <strain evidence="3">ZFMK-TIS-60720</strain>
        <tissue evidence="3">Whole Organism</tissue>
    </source>
</reference>
<feature type="region of interest" description="Disordered" evidence="1">
    <location>
        <begin position="16"/>
        <end position="98"/>
    </location>
</feature>
<sequence>MSERCSAAETLDSLTLTLLESSGEEEGDLPDCGLESSNDQGSETDNQTEFDQDYEDTDGEDSEEQDPGEGTYESKNGEIAWTATAPIQTPGRAPAERVMKRTPGPTRFACSHVDNIRSAFELFFSLETQETLIDMTNLEGKRVYGVSWKEVDWVDFQAYFGLLLLAGVYRSHNEATMSLWNADTGRAIFRATMSMRAFEIMTRVIRFDNRDTRPAYWRDDKLAAIRKIWDKWVEHLPLMYNPGREVTVDECLVPFRGRCSFKQYMPSKPARYGIKIWAACDSKTSYAYNMQIYTGKPADGQREKNLGMRVVLDMSAGLQGHTITCDNYFTSYALGQELLKRKLGMLGTVRKNKPELPSALVTTRGREKFSSVFAFTSTHTLVSYCPKIHKNVLLMSTVHKEATVSTAEKRKPDIILDYNKTKGGVDSLDQMVAAYTCKRKSNRWPMVVFSNMLDVSALNAFVLWSEINPAWNAGKKFRRRIFLEELGKALVSPQIQRRKSVPRGAASLMMLNRIRQPSLENIPCTSTVISPNKRKRCHACTSNRKKTSTVCGKCREYICKEHSVTITCCHKCK</sequence>
<dbReference type="Pfam" id="PF13843">
    <property type="entry name" value="DDE_Tnp_1_7"/>
    <property type="match status" value="1"/>
</dbReference>